<protein>
    <submittedName>
        <fullName evidence="1">Uncharacterized protein</fullName>
    </submittedName>
</protein>
<proteinExistence type="predicted"/>
<comment type="caution">
    <text evidence="1">The sequence shown here is derived from an EMBL/GenBank/DDBJ whole genome shotgun (WGS) entry which is preliminary data.</text>
</comment>
<evidence type="ECO:0000313" key="2">
    <source>
        <dbReference type="Proteomes" id="UP001497535"/>
    </source>
</evidence>
<evidence type="ECO:0000313" key="1">
    <source>
        <dbReference type="EMBL" id="CAK5067039.1"/>
    </source>
</evidence>
<organism evidence="1 2">
    <name type="scientific">Meloidogyne enterolobii</name>
    <name type="common">Root-knot nematode worm</name>
    <name type="synonym">Meloidogyne mayaguensis</name>
    <dbReference type="NCBI Taxonomy" id="390850"/>
    <lineage>
        <taxon>Eukaryota</taxon>
        <taxon>Metazoa</taxon>
        <taxon>Ecdysozoa</taxon>
        <taxon>Nematoda</taxon>
        <taxon>Chromadorea</taxon>
        <taxon>Rhabditida</taxon>
        <taxon>Tylenchina</taxon>
        <taxon>Tylenchomorpha</taxon>
        <taxon>Tylenchoidea</taxon>
        <taxon>Meloidogynidae</taxon>
        <taxon>Meloidogyninae</taxon>
        <taxon>Meloidogyne</taxon>
    </lineage>
</organism>
<sequence length="115" mass="13169">MSDFLTVVAYRSIIPSSFIVRCSYLLSASVVALKISRIILVSWIRPVWIVSPAISRLFSVWVSLIQSLKPTWLDHVIGLFLLYGVQLRVFVLCCIEWSSSTNSREHYFNFSSVHT</sequence>
<dbReference type="EMBL" id="CAVMJV010000020">
    <property type="protein sequence ID" value="CAK5067039.1"/>
    <property type="molecule type" value="Genomic_DNA"/>
</dbReference>
<gene>
    <name evidence="1" type="ORF">MENTE1834_LOCUS17729</name>
</gene>
<dbReference type="Proteomes" id="UP001497535">
    <property type="component" value="Unassembled WGS sequence"/>
</dbReference>
<accession>A0ACB0YWZ2</accession>
<name>A0ACB0YWZ2_MELEN</name>
<reference evidence="1" key="1">
    <citation type="submission" date="2023-11" db="EMBL/GenBank/DDBJ databases">
        <authorList>
            <person name="Poullet M."/>
        </authorList>
    </citation>
    <scope>NUCLEOTIDE SEQUENCE</scope>
    <source>
        <strain evidence="1">E1834</strain>
    </source>
</reference>
<keyword evidence="2" id="KW-1185">Reference proteome</keyword>